<dbReference type="Pfam" id="PF25597">
    <property type="entry name" value="SH3_retrovirus"/>
    <property type="match status" value="1"/>
</dbReference>
<protein>
    <submittedName>
        <fullName evidence="12">Retrovirus-related Pol polyprotein from transposon TNT 1-94</fullName>
    </submittedName>
</protein>
<evidence type="ECO:0000256" key="5">
    <source>
        <dbReference type="ARBA" id="ARBA00022842"/>
    </source>
</evidence>
<evidence type="ECO:0000259" key="11">
    <source>
        <dbReference type="PROSITE" id="PS50994"/>
    </source>
</evidence>
<dbReference type="InterPro" id="IPR039537">
    <property type="entry name" value="Retrotran_Ty1/copia-like"/>
</dbReference>
<dbReference type="GO" id="GO:0046872">
    <property type="term" value="F:metal ion binding"/>
    <property type="evidence" value="ECO:0007669"/>
    <property type="project" value="UniProtKB-KW"/>
</dbReference>
<dbReference type="Proteomes" id="UP000499080">
    <property type="component" value="Unassembled WGS sequence"/>
</dbReference>
<dbReference type="PROSITE" id="PS50994">
    <property type="entry name" value="INTEGRASE"/>
    <property type="match status" value="1"/>
</dbReference>
<dbReference type="GO" id="GO:0016787">
    <property type="term" value="F:hydrolase activity"/>
    <property type="evidence" value="ECO:0007669"/>
    <property type="project" value="UniProtKB-KW"/>
</dbReference>
<dbReference type="Gene3D" id="3.30.890.10">
    <property type="entry name" value="Methyl-cpg-binding Protein 2, Chain A"/>
    <property type="match status" value="1"/>
</dbReference>
<dbReference type="InterPro" id="IPR012337">
    <property type="entry name" value="RNaseH-like_sf"/>
</dbReference>
<feature type="domain" description="Integrase catalytic" evidence="11">
    <location>
        <begin position="1"/>
        <end position="157"/>
    </location>
</feature>
<evidence type="ECO:0000256" key="2">
    <source>
        <dbReference type="ARBA" id="ARBA00022723"/>
    </source>
</evidence>
<comment type="caution">
    <text evidence="12">The sequence shown here is derived from an EMBL/GenBank/DDBJ whole genome shotgun (WGS) entry which is preliminary data.</text>
</comment>
<keyword evidence="1" id="KW-0540">Nuclease</keyword>
<dbReference type="GO" id="GO:0003887">
    <property type="term" value="F:DNA-directed DNA polymerase activity"/>
    <property type="evidence" value="ECO:0007669"/>
    <property type="project" value="UniProtKB-KW"/>
</dbReference>
<dbReference type="SUPFAM" id="SSF53098">
    <property type="entry name" value="Ribonuclease H-like"/>
    <property type="match status" value="1"/>
</dbReference>
<evidence type="ECO:0000256" key="6">
    <source>
        <dbReference type="ARBA" id="ARBA00022908"/>
    </source>
</evidence>
<evidence type="ECO:0000256" key="3">
    <source>
        <dbReference type="ARBA" id="ARBA00022759"/>
    </source>
</evidence>
<dbReference type="OrthoDB" id="7616520at2759"/>
<dbReference type="GO" id="GO:0004519">
    <property type="term" value="F:endonuclease activity"/>
    <property type="evidence" value="ECO:0007669"/>
    <property type="project" value="UniProtKB-KW"/>
</dbReference>
<reference evidence="12 13" key="1">
    <citation type="journal article" date="2019" name="Sci. Rep.">
        <title>Orb-weaving spider Araneus ventricosus genome elucidates the spidroin gene catalogue.</title>
        <authorList>
            <person name="Kono N."/>
            <person name="Nakamura H."/>
            <person name="Ohtoshi R."/>
            <person name="Moran D.A.P."/>
            <person name="Shinohara A."/>
            <person name="Yoshida Y."/>
            <person name="Fujiwara M."/>
            <person name="Mori M."/>
            <person name="Tomita M."/>
            <person name="Arakawa K."/>
        </authorList>
    </citation>
    <scope>NUCLEOTIDE SEQUENCE [LARGE SCALE GENOMIC DNA]</scope>
</reference>
<feature type="region of interest" description="Disordered" evidence="10">
    <location>
        <begin position="326"/>
        <end position="348"/>
    </location>
</feature>
<dbReference type="InterPro" id="IPR001584">
    <property type="entry name" value="Integrase_cat-core"/>
</dbReference>
<keyword evidence="6" id="KW-0229">DNA integration</keyword>
<proteinExistence type="predicted"/>
<dbReference type="PANTHER" id="PTHR42648">
    <property type="entry name" value="TRANSPOSASE, PUTATIVE-RELATED"/>
    <property type="match status" value="1"/>
</dbReference>
<sequence length="348" mass="40721">MDTQGPVPVKSLRGAEYFYSIIDDYSRYVVVYILKHKNEVFEYFKAYKQAMELLTNRKIKSVRSANGTEFSADYFEQYLIDEGIKFERTNTYSPEMNGVAEQYNKTIIEGVRGLLHESKLPKNLWAEFVNTQNYRRNRFPHKVLKGRAPLNIWSDKKFSERHFKRIGCVAYVFIPKHYRNKLEPNAQKGMIGYALNTLGYRILFPQNGKVADTKHVKFNESILAVDSNVQMKDNKFRMIDSFSDFEFSSNETPIPKLSDKNEHDWKRVCVTRKKGKTKGRIDVYYYPEAKVRLRRKNEVEKYYESKGIDYNPDNSVFSPKLILNDNEPNAVETQSGDFSTDIEDISDS</sequence>
<keyword evidence="5" id="KW-0460">Magnesium</keyword>
<keyword evidence="3" id="KW-0255">Endonuclease</keyword>
<evidence type="ECO:0000256" key="1">
    <source>
        <dbReference type="ARBA" id="ARBA00022722"/>
    </source>
</evidence>
<organism evidence="12 13">
    <name type="scientific">Araneus ventricosus</name>
    <name type="common">Orbweaver spider</name>
    <name type="synonym">Epeira ventricosa</name>
    <dbReference type="NCBI Taxonomy" id="182803"/>
    <lineage>
        <taxon>Eukaryota</taxon>
        <taxon>Metazoa</taxon>
        <taxon>Ecdysozoa</taxon>
        <taxon>Arthropoda</taxon>
        <taxon>Chelicerata</taxon>
        <taxon>Arachnida</taxon>
        <taxon>Araneae</taxon>
        <taxon>Araneomorphae</taxon>
        <taxon>Entelegynae</taxon>
        <taxon>Araneoidea</taxon>
        <taxon>Araneidae</taxon>
        <taxon>Araneus</taxon>
    </lineage>
</organism>
<dbReference type="SMART" id="SM00391">
    <property type="entry name" value="MBD"/>
    <property type="match status" value="1"/>
</dbReference>
<dbReference type="SUPFAM" id="SSF54171">
    <property type="entry name" value="DNA-binding domain"/>
    <property type="match status" value="1"/>
</dbReference>
<evidence type="ECO:0000256" key="9">
    <source>
        <dbReference type="ARBA" id="ARBA00023172"/>
    </source>
</evidence>
<evidence type="ECO:0000256" key="7">
    <source>
        <dbReference type="ARBA" id="ARBA00022918"/>
    </source>
</evidence>
<keyword evidence="9" id="KW-0233">DNA recombination</keyword>
<evidence type="ECO:0000256" key="8">
    <source>
        <dbReference type="ARBA" id="ARBA00022932"/>
    </source>
</evidence>
<dbReference type="GO" id="GO:0003964">
    <property type="term" value="F:RNA-directed DNA polymerase activity"/>
    <property type="evidence" value="ECO:0007669"/>
    <property type="project" value="UniProtKB-KW"/>
</dbReference>
<dbReference type="EMBL" id="BGPR01000398">
    <property type="protein sequence ID" value="GBM18143.1"/>
    <property type="molecule type" value="Genomic_DNA"/>
</dbReference>
<dbReference type="Pfam" id="PF00665">
    <property type="entry name" value="rve"/>
    <property type="match status" value="1"/>
</dbReference>
<evidence type="ECO:0000313" key="13">
    <source>
        <dbReference type="Proteomes" id="UP000499080"/>
    </source>
</evidence>
<dbReference type="Pfam" id="PF01429">
    <property type="entry name" value="MBD"/>
    <property type="match status" value="1"/>
</dbReference>
<accession>A0A4Y2DMV5</accession>
<keyword evidence="13" id="KW-1185">Reference proteome</keyword>
<dbReference type="GO" id="GO:0003677">
    <property type="term" value="F:DNA binding"/>
    <property type="evidence" value="ECO:0007669"/>
    <property type="project" value="InterPro"/>
</dbReference>
<dbReference type="GO" id="GO:0015074">
    <property type="term" value="P:DNA integration"/>
    <property type="evidence" value="ECO:0007669"/>
    <property type="project" value="UniProtKB-KW"/>
</dbReference>
<keyword evidence="8" id="KW-0548">Nucleotidyltransferase</keyword>
<evidence type="ECO:0000256" key="4">
    <source>
        <dbReference type="ARBA" id="ARBA00022801"/>
    </source>
</evidence>
<name>A0A4Y2DMV5_ARAVE</name>
<dbReference type="GO" id="GO:0006310">
    <property type="term" value="P:DNA recombination"/>
    <property type="evidence" value="ECO:0007669"/>
    <property type="project" value="UniProtKB-KW"/>
</dbReference>
<dbReference type="InterPro" id="IPR057670">
    <property type="entry name" value="SH3_retrovirus"/>
</dbReference>
<keyword evidence="8" id="KW-0808">Transferase</keyword>
<keyword evidence="4" id="KW-0378">Hydrolase</keyword>
<gene>
    <name evidence="12" type="primary">POLX_1324</name>
    <name evidence="12" type="ORF">AVEN_75550_1</name>
</gene>
<dbReference type="InterPro" id="IPR036397">
    <property type="entry name" value="RNaseH_sf"/>
</dbReference>
<keyword evidence="7" id="KW-0695">RNA-directed DNA polymerase</keyword>
<dbReference type="Gene3D" id="3.30.420.10">
    <property type="entry name" value="Ribonuclease H-like superfamily/Ribonuclease H"/>
    <property type="match status" value="1"/>
</dbReference>
<dbReference type="AlphaFoldDB" id="A0A4Y2DMV5"/>
<keyword evidence="8" id="KW-0239">DNA-directed DNA polymerase</keyword>
<dbReference type="PANTHER" id="PTHR42648:SF11">
    <property type="entry name" value="TRANSPOSON TY4-P GAG-POL POLYPROTEIN"/>
    <property type="match status" value="1"/>
</dbReference>
<evidence type="ECO:0000313" key="12">
    <source>
        <dbReference type="EMBL" id="GBM18143.1"/>
    </source>
</evidence>
<evidence type="ECO:0000256" key="10">
    <source>
        <dbReference type="SAM" id="MobiDB-lite"/>
    </source>
</evidence>
<keyword evidence="2" id="KW-0479">Metal-binding</keyword>
<dbReference type="InterPro" id="IPR016177">
    <property type="entry name" value="DNA-bd_dom_sf"/>
</dbReference>
<dbReference type="InterPro" id="IPR001739">
    <property type="entry name" value="Methyl_CpG_DNA-bd"/>
</dbReference>